<dbReference type="RefSeq" id="WP_089451520.1">
    <property type="nucleotide sequence ID" value="NZ_NKFA01000007.1"/>
</dbReference>
<dbReference type="OrthoDB" id="5439087at2"/>
<feature type="region of interest" description="Disordered" evidence="1">
    <location>
        <begin position="621"/>
        <end position="663"/>
    </location>
</feature>
<feature type="domain" description="Integrase catalytic" evidence="2">
    <location>
        <begin position="259"/>
        <end position="453"/>
    </location>
</feature>
<dbReference type="PANTHER" id="PTHR35004">
    <property type="entry name" value="TRANSPOSASE RV3428C-RELATED"/>
    <property type="match status" value="1"/>
</dbReference>
<evidence type="ECO:0000313" key="3">
    <source>
        <dbReference type="EMBL" id="OXI43520.1"/>
    </source>
</evidence>
<proteinExistence type="predicted"/>
<reference evidence="4" key="1">
    <citation type="submission" date="2017-06" db="EMBL/GenBank/DDBJ databases">
        <authorList>
            <person name="LiPuma J."/>
            <person name="Spilker T."/>
        </authorList>
    </citation>
    <scope>NUCLEOTIDE SEQUENCE [LARGE SCALE GENOMIC DNA]</scope>
    <source>
        <strain evidence="4">AU17325</strain>
    </source>
</reference>
<dbReference type="SUPFAM" id="SSF53098">
    <property type="entry name" value="Ribonuclease H-like"/>
    <property type="match status" value="1"/>
</dbReference>
<dbReference type="AlphaFoldDB" id="A0A228IM95"/>
<protein>
    <recommendedName>
        <fullName evidence="2">Integrase catalytic domain-containing protein</fullName>
    </recommendedName>
</protein>
<dbReference type="InterPro" id="IPR001584">
    <property type="entry name" value="Integrase_cat-core"/>
</dbReference>
<dbReference type="GO" id="GO:0015074">
    <property type="term" value="P:DNA integration"/>
    <property type="evidence" value="ECO:0007669"/>
    <property type="project" value="InterPro"/>
</dbReference>
<accession>A0A228IM95</accession>
<dbReference type="EMBL" id="NKFA01000007">
    <property type="protein sequence ID" value="OXI43520.1"/>
    <property type="molecule type" value="Genomic_DNA"/>
</dbReference>
<organism evidence="3 4">
    <name type="scientific">Burkholderia aenigmatica</name>
    <dbReference type="NCBI Taxonomy" id="2015348"/>
    <lineage>
        <taxon>Bacteria</taxon>
        <taxon>Pseudomonadati</taxon>
        <taxon>Pseudomonadota</taxon>
        <taxon>Betaproteobacteria</taxon>
        <taxon>Burkholderiales</taxon>
        <taxon>Burkholderiaceae</taxon>
        <taxon>Burkholderia</taxon>
        <taxon>Burkholderia cepacia complex</taxon>
    </lineage>
</organism>
<evidence type="ECO:0000313" key="4">
    <source>
        <dbReference type="Proteomes" id="UP000214600"/>
    </source>
</evidence>
<name>A0A228IM95_9BURK</name>
<sequence length="663" mass="76245">MIRFNFKKGLVFREGLRRWTLIGRTDLGKLKLESDGGEPRTLSEDELYRAVLLNTMSIDERCLNIDSSILYTAVPRDLSTFPKHHQDTARYRHEYMMRLVRDFTNTNVWIQEQVAKIAAEIGDSNPPSVATTKRWWGRYRHTKCITTLVDRRTRSGRRSSDAIQALFEEAINEIYLDPQKLTGQDVYVELRAKIKRYNQNRPDQKPLAYPVPSTVYRWLRHLEQDVVDEARLGKNAARRKALWVQGTAKADFPLHRVEIDHTPLDVIVIDVLTNLPLGRPWLTVAIDRFSRVILGFYLSFRAPSAHSVLQCIKRAILPKTSWDKAVGLHCEHPGYGIPYLIAVDNGMDLHAEAVQMVCEEMGISMLYCPAGHPEFKGGVERVIGTIQRSLMHKLPGTVFSSVEERGDYESEKKAAIDLKTLTQLLVKWIVDDYHQTPHRALGMTPVQKWKQGLPDVKFELPAYPQQLDILTGIPESRRVWAYGVEVDGLLYSNERLRTLFSRARNYRKHVQLKRYEDDVSYIHVWDDQDECYFKVPVIDRLASYADGLNLHQHLLMRQRVRQTHGEKWRDEHLLRVKAEIQTMIRDALKAKTVRDRKRAATVSVIDSEMVFAANSVGDLSARESGAKSAPSSGRKVFECSDMDELPELESTPNPKYQGVAHEH</sequence>
<dbReference type="InterPro" id="IPR036397">
    <property type="entry name" value="RNaseH_sf"/>
</dbReference>
<comment type="caution">
    <text evidence="3">The sequence shown here is derived from an EMBL/GenBank/DDBJ whole genome shotgun (WGS) entry which is preliminary data.</text>
</comment>
<evidence type="ECO:0000256" key="1">
    <source>
        <dbReference type="SAM" id="MobiDB-lite"/>
    </source>
</evidence>
<dbReference type="Gene3D" id="3.30.420.10">
    <property type="entry name" value="Ribonuclease H-like superfamily/Ribonuclease H"/>
    <property type="match status" value="1"/>
</dbReference>
<reference evidence="3 4" key="2">
    <citation type="submission" date="2017-08" db="EMBL/GenBank/DDBJ databases">
        <title>WGS of novel Burkholderia cepaca complex species.</title>
        <authorList>
            <person name="Lipuma J."/>
            <person name="Spilker T."/>
        </authorList>
    </citation>
    <scope>NUCLEOTIDE SEQUENCE [LARGE SCALE GENOMIC DNA]</scope>
    <source>
        <strain evidence="3 4">AU17325</strain>
    </source>
</reference>
<evidence type="ECO:0000259" key="2">
    <source>
        <dbReference type="PROSITE" id="PS50994"/>
    </source>
</evidence>
<dbReference type="InterPro" id="IPR012337">
    <property type="entry name" value="RNaseH-like_sf"/>
</dbReference>
<gene>
    <name evidence="3" type="ORF">CFB84_18285</name>
</gene>
<dbReference type="GO" id="GO:0003676">
    <property type="term" value="F:nucleic acid binding"/>
    <property type="evidence" value="ECO:0007669"/>
    <property type="project" value="InterPro"/>
</dbReference>
<dbReference type="PANTHER" id="PTHR35004:SF6">
    <property type="entry name" value="TRANSPOSASE"/>
    <property type="match status" value="1"/>
</dbReference>
<dbReference type="Proteomes" id="UP000214600">
    <property type="component" value="Unassembled WGS sequence"/>
</dbReference>
<dbReference type="PROSITE" id="PS50994">
    <property type="entry name" value="INTEGRASE"/>
    <property type="match status" value="1"/>
</dbReference>